<feature type="compositionally biased region" description="Basic and acidic residues" evidence="9">
    <location>
        <begin position="186"/>
        <end position="196"/>
    </location>
</feature>
<dbReference type="AlphaFoldDB" id="A0AA46TK78"/>
<dbReference type="InterPro" id="IPR055348">
    <property type="entry name" value="DctQ"/>
</dbReference>
<keyword evidence="6 10" id="KW-1133">Transmembrane helix</keyword>
<dbReference type="GO" id="GO:0015740">
    <property type="term" value="P:C4-dicarboxylate transport"/>
    <property type="evidence" value="ECO:0007669"/>
    <property type="project" value="TreeGrafter"/>
</dbReference>
<evidence type="ECO:0000256" key="2">
    <source>
        <dbReference type="ARBA" id="ARBA00022448"/>
    </source>
</evidence>
<evidence type="ECO:0000256" key="1">
    <source>
        <dbReference type="ARBA" id="ARBA00004429"/>
    </source>
</evidence>
<evidence type="ECO:0000256" key="5">
    <source>
        <dbReference type="ARBA" id="ARBA00022692"/>
    </source>
</evidence>
<accession>A0AA46TK78</accession>
<evidence type="ECO:0000313" key="13">
    <source>
        <dbReference type="Proteomes" id="UP001164390"/>
    </source>
</evidence>
<keyword evidence="2" id="KW-0813">Transport</keyword>
<reference evidence="12" key="1">
    <citation type="submission" date="2022-01" db="EMBL/GenBank/DDBJ databases">
        <title>Nocardioidaceae gen. sp. A5X3R13.</title>
        <authorList>
            <person name="Lopez Marin M.A."/>
            <person name="Uhlik O."/>
        </authorList>
    </citation>
    <scope>NUCLEOTIDE SEQUENCE</scope>
    <source>
        <strain evidence="12">A5X3R13</strain>
    </source>
</reference>
<evidence type="ECO:0000313" key="12">
    <source>
        <dbReference type="EMBL" id="UYM06620.1"/>
    </source>
</evidence>
<dbReference type="GO" id="GO:0005886">
    <property type="term" value="C:plasma membrane"/>
    <property type="evidence" value="ECO:0007669"/>
    <property type="project" value="UniProtKB-SubCell"/>
</dbReference>
<evidence type="ECO:0000259" key="11">
    <source>
        <dbReference type="Pfam" id="PF04290"/>
    </source>
</evidence>
<gene>
    <name evidence="12" type="ORF">L0C25_05990</name>
</gene>
<keyword evidence="5 10" id="KW-0812">Transmembrane</keyword>
<dbReference type="Pfam" id="PF04290">
    <property type="entry name" value="DctQ"/>
    <property type="match status" value="1"/>
</dbReference>
<feature type="transmembrane region" description="Helical" evidence="10">
    <location>
        <begin position="137"/>
        <end position="163"/>
    </location>
</feature>
<dbReference type="GO" id="GO:0022857">
    <property type="term" value="F:transmembrane transporter activity"/>
    <property type="evidence" value="ECO:0007669"/>
    <property type="project" value="TreeGrafter"/>
</dbReference>
<feature type="domain" description="Tripartite ATP-independent periplasmic transporters DctQ component" evidence="11">
    <location>
        <begin position="35"/>
        <end position="158"/>
    </location>
</feature>
<evidence type="ECO:0000256" key="9">
    <source>
        <dbReference type="SAM" id="MobiDB-lite"/>
    </source>
</evidence>
<evidence type="ECO:0000256" key="3">
    <source>
        <dbReference type="ARBA" id="ARBA00022475"/>
    </source>
</evidence>
<keyword evidence="4" id="KW-0997">Cell inner membrane</keyword>
<protein>
    <submittedName>
        <fullName evidence="12">TRAP transporter small permease</fullName>
    </submittedName>
</protein>
<feature type="transmembrane region" description="Helical" evidence="10">
    <location>
        <begin position="59"/>
        <end position="77"/>
    </location>
</feature>
<proteinExistence type="inferred from homology"/>
<organism evidence="12 13">
    <name type="scientific">Solicola gregarius</name>
    <dbReference type="NCBI Taxonomy" id="2908642"/>
    <lineage>
        <taxon>Bacteria</taxon>
        <taxon>Bacillati</taxon>
        <taxon>Actinomycetota</taxon>
        <taxon>Actinomycetes</taxon>
        <taxon>Propionibacteriales</taxon>
        <taxon>Nocardioidaceae</taxon>
        <taxon>Solicola</taxon>
    </lineage>
</organism>
<feature type="region of interest" description="Disordered" evidence="9">
    <location>
        <begin position="169"/>
        <end position="196"/>
    </location>
</feature>
<keyword evidence="7 10" id="KW-0472">Membrane</keyword>
<keyword evidence="3" id="KW-1003">Cell membrane</keyword>
<dbReference type="PANTHER" id="PTHR35011">
    <property type="entry name" value="2,3-DIKETO-L-GULONATE TRAP TRANSPORTER SMALL PERMEASE PROTEIN YIAM"/>
    <property type="match status" value="1"/>
</dbReference>
<feature type="transmembrane region" description="Helical" evidence="10">
    <location>
        <begin position="98"/>
        <end position="117"/>
    </location>
</feature>
<comment type="subcellular location">
    <subcellularLocation>
        <location evidence="1">Cell inner membrane</location>
        <topology evidence="1">Multi-pass membrane protein</topology>
    </subcellularLocation>
</comment>
<evidence type="ECO:0000256" key="7">
    <source>
        <dbReference type="ARBA" id="ARBA00023136"/>
    </source>
</evidence>
<dbReference type="KEGG" id="sgrg:L0C25_05990"/>
<dbReference type="InterPro" id="IPR007387">
    <property type="entry name" value="TRAP_DctQ"/>
</dbReference>
<sequence length="196" mass="20802">MSAVPVRTRRSPLARLIRILTAVEMGVACLALALIFVLVLLQAAQRYLPIDSFTWTAELSQFGLVWLTFAAAGVLVTRDGHIALQLVDNIPNELVVRALHVLALVLVTVIGAGFAWACESLVEESKNLSSPSLGLPMSWVYVIPMIGFASTAVRAAVGAALVARYGVPASSGSDELDIQVNGPVDLDGRVEGEARP</sequence>
<dbReference type="EMBL" id="CP094970">
    <property type="protein sequence ID" value="UYM06620.1"/>
    <property type="molecule type" value="Genomic_DNA"/>
</dbReference>
<dbReference type="PANTHER" id="PTHR35011:SF2">
    <property type="entry name" value="2,3-DIKETO-L-GULONATE TRAP TRANSPORTER SMALL PERMEASE PROTEIN YIAM"/>
    <property type="match status" value="1"/>
</dbReference>
<evidence type="ECO:0000256" key="4">
    <source>
        <dbReference type="ARBA" id="ARBA00022519"/>
    </source>
</evidence>
<name>A0AA46TK78_9ACTN</name>
<dbReference type="Proteomes" id="UP001164390">
    <property type="component" value="Chromosome"/>
</dbReference>
<feature type="transmembrane region" description="Helical" evidence="10">
    <location>
        <begin position="16"/>
        <end position="39"/>
    </location>
</feature>
<dbReference type="RefSeq" id="WP_271635529.1">
    <property type="nucleotide sequence ID" value="NZ_CP094970.1"/>
</dbReference>
<comment type="similarity">
    <text evidence="8">Belongs to the TRAP transporter small permease family.</text>
</comment>
<keyword evidence="13" id="KW-1185">Reference proteome</keyword>
<evidence type="ECO:0000256" key="6">
    <source>
        <dbReference type="ARBA" id="ARBA00022989"/>
    </source>
</evidence>
<evidence type="ECO:0000256" key="8">
    <source>
        <dbReference type="ARBA" id="ARBA00038436"/>
    </source>
</evidence>
<evidence type="ECO:0000256" key="10">
    <source>
        <dbReference type="SAM" id="Phobius"/>
    </source>
</evidence>